<keyword evidence="6" id="KW-0067">ATP-binding</keyword>
<protein>
    <recommendedName>
        <fullName evidence="11">Heat shock 70 kDa protein 12A</fullName>
    </recommendedName>
</protein>
<name>A0A3B5M2R6_9TELE</name>
<organism evidence="13 14">
    <name type="scientific">Xiphophorus couchianus</name>
    <name type="common">Monterrey platyfish</name>
    <dbReference type="NCBI Taxonomy" id="32473"/>
    <lineage>
        <taxon>Eukaryota</taxon>
        <taxon>Metazoa</taxon>
        <taxon>Chordata</taxon>
        <taxon>Craniata</taxon>
        <taxon>Vertebrata</taxon>
        <taxon>Euteleostomi</taxon>
        <taxon>Actinopterygii</taxon>
        <taxon>Neopterygii</taxon>
        <taxon>Teleostei</taxon>
        <taxon>Neoteleostei</taxon>
        <taxon>Acanthomorphata</taxon>
        <taxon>Ovalentaria</taxon>
        <taxon>Atherinomorphae</taxon>
        <taxon>Cyprinodontiformes</taxon>
        <taxon>Poeciliidae</taxon>
        <taxon>Poeciliinae</taxon>
        <taxon>Xiphophorus</taxon>
    </lineage>
</organism>
<comment type="subcellular location">
    <subcellularLocation>
        <location evidence="2">Cytoplasm</location>
    </subcellularLocation>
    <subcellularLocation>
        <location evidence="1">Nucleus</location>
    </subcellularLocation>
</comment>
<comment type="similarity">
    <text evidence="3">Belongs to the heat shock protein 70 family.</text>
</comment>
<dbReference type="SUPFAM" id="SSF53067">
    <property type="entry name" value="Actin-like ATPase domain"/>
    <property type="match status" value="2"/>
</dbReference>
<dbReference type="Gene3D" id="3.30.420.40">
    <property type="match status" value="2"/>
</dbReference>
<reference evidence="13" key="1">
    <citation type="submission" date="2025-08" db="UniProtKB">
        <authorList>
            <consortium name="Ensembl"/>
        </authorList>
    </citation>
    <scope>IDENTIFICATION</scope>
</reference>
<dbReference type="PANTHER" id="PTHR14187">
    <property type="entry name" value="ALPHA KINASE/ELONGATION FACTOR 2 KINASE"/>
    <property type="match status" value="1"/>
</dbReference>
<feature type="region of interest" description="Disordered" evidence="12">
    <location>
        <begin position="1"/>
        <end position="30"/>
    </location>
</feature>
<dbReference type="PANTHER" id="PTHR14187:SF46">
    <property type="entry name" value="HEAT SHOCK 70 KDA PROTEIN 12A"/>
    <property type="match status" value="1"/>
</dbReference>
<evidence type="ECO:0000256" key="11">
    <source>
        <dbReference type="ARBA" id="ARBA00070031"/>
    </source>
</evidence>
<dbReference type="InterPro" id="IPR043129">
    <property type="entry name" value="ATPase_NBD"/>
</dbReference>
<dbReference type="FunFam" id="3.90.640.10:FF:000011">
    <property type="entry name" value="Heat shock protein family A (Hsp70) member 12A"/>
    <property type="match status" value="1"/>
</dbReference>
<evidence type="ECO:0000256" key="10">
    <source>
        <dbReference type="ARBA" id="ARBA00064411"/>
    </source>
</evidence>
<evidence type="ECO:0000256" key="2">
    <source>
        <dbReference type="ARBA" id="ARBA00004496"/>
    </source>
</evidence>
<comment type="subunit">
    <text evidence="10">Interacts with SORL1 (via cytosolic C-terminus); this interaction affects SORL1 internalization and subcellular localization.</text>
</comment>
<keyword evidence="8" id="KW-0539">Nucleus</keyword>
<dbReference type="GeneTree" id="ENSGT00940000154551"/>
<evidence type="ECO:0000256" key="6">
    <source>
        <dbReference type="ARBA" id="ARBA00022840"/>
    </source>
</evidence>
<evidence type="ECO:0000313" key="13">
    <source>
        <dbReference type="Ensembl" id="ENSXCOP00000018398.1"/>
    </source>
</evidence>
<evidence type="ECO:0000313" key="14">
    <source>
        <dbReference type="Proteomes" id="UP000261380"/>
    </source>
</evidence>
<evidence type="ECO:0000256" key="5">
    <source>
        <dbReference type="ARBA" id="ARBA00022741"/>
    </source>
</evidence>
<evidence type="ECO:0000256" key="7">
    <source>
        <dbReference type="ARBA" id="ARBA00022990"/>
    </source>
</evidence>
<dbReference type="FunFam" id="3.30.420.40:FF:000061">
    <property type="entry name" value="Heat shock protein family A (Hsp70) member 12A"/>
    <property type="match status" value="1"/>
</dbReference>
<keyword evidence="5" id="KW-0547">Nucleotide-binding</keyword>
<feature type="compositionally biased region" description="Polar residues" evidence="12">
    <location>
        <begin position="18"/>
        <end position="30"/>
    </location>
</feature>
<evidence type="ECO:0000256" key="1">
    <source>
        <dbReference type="ARBA" id="ARBA00004123"/>
    </source>
</evidence>
<keyword evidence="7" id="KW-0007">Acetylation</keyword>
<reference evidence="13" key="2">
    <citation type="submission" date="2025-09" db="UniProtKB">
        <authorList>
            <consortium name="Ensembl"/>
        </authorList>
    </citation>
    <scope>IDENTIFICATION</scope>
</reference>
<evidence type="ECO:0000256" key="4">
    <source>
        <dbReference type="ARBA" id="ARBA00022490"/>
    </source>
</evidence>
<evidence type="ECO:0000256" key="12">
    <source>
        <dbReference type="SAM" id="MobiDB-lite"/>
    </source>
</evidence>
<evidence type="ECO:0000256" key="9">
    <source>
        <dbReference type="ARBA" id="ARBA00058224"/>
    </source>
</evidence>
<dbReference type="Ensembl" id="ENSXCOT00000018630.1">
    <property type="protein sequence ID" value="ENSXCOP00000018398.1"/>
    <property type="gene ID" value="ENSXCOG00000013857.1"/>
</dbReference>
<evidence type="ECO:0000256" key="8">
    <source>
        <dbReference type="ARBA" id="ARBA00023242"/>
    </source>
</evidence>
<dbReference type="GO" id="GO:0005524">
    <property type="term" value="F:ATP binding"/>
    <property type="evidence" value="ECO:0007669"/>
    <property type="project" value="UniProtKB-KW"/>
</dbReference>
<dbReference type="AlphaFoldDB" id="A0A3B5M2R6"/>
<keyword evidence="4" id="KW-0963">Cytoplasm</keyword>
<dbReference type="GO" id="GO:0005634">
    <property type="term" value="C:nucleus"/>
    <property type="evidence" value="ECO:0007669"/>
    <property type="project" value="UniProtKB-SubCell"/>
</dbReference>
<evidence type="ECO:0000256" key="3">
    <source>
        <dbReference type="ARBA" id="ARBA00007381"/>
    </source>
</evidence>
<dbReference type="CDD" id="cd11735">
    <property type="entry name" value="ASKHA_NBD_HSP70_HSPA12A"/>
    <property type="match status" value="1"/>
</dbReference>
<sequence length="655" mass="73352">MANPSLSKSGGDPGITPLSPSHIQQSDTDQVQSGPSFVVVVAIDFGTTSSGYAYAFTKEPECIHTMRRWEGGDPGVSNQKTPTTILLTPDRKFHSFGYAARDFYHDLDPSESKHWLYLEKFKMKLHTTANLSIDTEIHAANGKRVKALDIFAYALAFFKEQALKELSDQTGSEFDNSNVRWVITVPAIWKMPAKQFMREAAYKSALVSRENPEQLIIALEPEAASIYCRKLRLHQMVDLGTQTTQNGFSPNDNVGSGMTQAKEHARRNRQSRTFLVENVIGELWSELEEGDRYVVMDCGGGTVDLTVHQIRLPEGHLKELYKASGGPYGSIGVDYEFEKLLCKIFGQDFIDQFKIKRPAAWVDLMIAFESRKRAAAPERTNPLNINLPFSFIDYYKKFRGHSVDHALRKSNVDFVKWSSQGMLRMSPDAMNTLFKPTIDHIIQHLTELFEKPEVSDIKFLFLVGGFAESALLQQAVQNMLQGRSRIIIPHDVGLTILKGAVLFGLDPSVIKVRRSPLTYGVGVLNRFVEGKHPPEKLLIKDGTRWCTDVFDTFIAADQSVALGEMVKRSYTPAKPSQQVIVIHVYCSEKERAGFISEPGVRKCGTLRLDVSGTESSAPRREIQTLMQFGDTEIRAMAIDVSTGRTVKASIDFLSH</sequence>
<dbReference type="Proteomes" id="UP000261380">
    <property type="component" value="Unplaced"/>
</dbReference>
<dbReference type="InterPro" id="IPR026685">
    <property type="entry name" value="HSPA12A_NBD"/>
</dbReference>
<proteinExistence type="inferred from homology"/>
<comment type="function">
    <text evidence="9">Adapter protein for SORL1, but not SORT1. Delays SORL1 internalization and affects SORL1 subcellular localization.</text>
</comment>
<dbReference type="STRING" id="32473.ENSXCOP00000018398"/>
<keyword evidence="14" id="KW-1185">Reference proteome</keyword>
<dbReference type="GO" id="GO:0005737">
    <property type="term" value="C:cytoplasm"/>
    <property type="evidence" value="ECO:0007669"/>
    <property type="project" value="UniProtKB-SubCell"/>
</dbReference>
<accession>A0A3B5M2R6</accession>
<dbReference type="Gene3D" id="3.90.640.10">
    <property type="entry name" value="Actin, Chain A, domain 4"/>
    <property type="match status" value="1"/>
</dbReference>